<evidence type="ECO:0000256" key="2">
    <source>
        <dbReference type="ARBA" id="ARBA00022630"/>
    </source>
</evidence>
<evidence type="ECO:0000313" key="5">
    <source>
        <dbReference type="EMBL" id="SDG05402.1"/>
    </source>
</evidence>
<dbReference type="InterPro" id="IPR036188">
    <property type="entry name" value="FAD/NAD-bd_sf"/>
</dbReference>
<keyword evidence="3" id="KW-0274">FAD</keyword>
<evidence type="ECO:0000313" key="6">
    <source>
        <dbReference type="Proteomes" id="UP000182427"/>
    </source>
</evidence>
<dbReference type="PANTHER" id="PTHR43004">
    <property type="entry name" value="TRK SYSTEM POTASSIUM UPTAKE PROTEIN"/>
    <property type="match status" value="1"/>
</dbReference>
<organism evidence="5 6">
    <name type="scientific">Terriglobus roseus</name>
    <dbReference type="NCBI Taxonomy" id="392734"/>
    <lineage>
        <taxon>Bacteria</taxon>
        <taxon>Pseudomonadati</taxon>
        <taxon>Acidobacteriota</taxon>
        <taxon>Terriglobia</taxon>
        <taxon>Terriglobales</taxon>
        <taxon>Acidobacteriaceae</taxon>
        <taxon>Terriglobus</taxon>
    </lineage>
</organism>
<keyword evidence="2" id="KW-0285">Flavoprotein</keyword>
<comment type="cofactor">
    <cofactor evidence="1">
        <name>FAD</name>
        <dbReference type="ChEBI" id="CHEBI:57692"/>
    </cofactor>
</comment>
<dbReference type="PRINTS" id="PR00420">
    <property type="entry name" value="RNGMNOXGNASE"/>
</dbReference>
<dbReference type="InterPro" id="IPR002938">
    <property type="entry name" value="FAD-bd"/>
</dbReference>
<feature type="domain" description="FAD-binding" evidence="4">
    <location>
        <begin position="7"/>
        <end position="343"/>
    </location>
</feature>
<protein>
    <submittedName>
        <fullName evidence="5">2-polyprenyl-6-methoxyphenol hydroxylase</fullName>
    </submittedName>
</protein>
<evidence type="ECO:0000256" key="3">
    <source>
        <dbReference type="ARBA" id="ARBA00022827"/>
    </source>
</evidence>
<name>A0A1G7R3Q3_9BACT</name>
<dbReference type="GO" id="GO:0071949">
    <property type="term" value="F:FAD binding"/>
    <property type="evidence" value="ECO:0007669"/>
    <property type="project" value="InterPro"/>
</dbReference>
<keyword evidence="6" id="KW-1185">Reference proteome</keyword>
<dbReference type="SUPFAM" id="SSF51905">
    <property type="entry name" value="FAD/NAD(P)-binding domain"/>
    <property type="match status" value="1"/>
</dbReference>
<evidence type="ECO:0000259" key="4">
    <source>
        <dbReference type="Pfam" id="PF01494"/>
    </source>
</evidence>
<dbReference type="InterPro" id="IPR050641">
    <property type="entry name" value="RIFMO-like"/>
</dbReference>
<evidence type="ECO:0000256" key="1">
    <source>
        <dbReference type="ARBA" id="ARBA00001974"/>
    </source>
</evidence>
<dbReference type="Proteomes" id="UP000182427">
    <property type="component" value="Chromosome I"/>
</dbReference>
<sequence length="389" mass="41940">MATRMEDVIIVGAGPTGLALAAELRRLGITPMLFDRVTEGANTSRATVVHARTLEVLEPLGISDTMVARGIPLRAGNMRAKGGTIKATIAFDELPTKYPFALALPQNLTEEILVTKLRDLGASIHRPIEVNSLTQTADCVTVTYTAAGTLVQDLCARWVVGCDGLHSTVRQAAGIAFTGGDYEESFVLADVEMDWPLSPHATANMLEMFLGDEGITLIAPLPNNIWRIIATQEDAPKNPTVNDCQRILDTRTIPGAKVQRVVWSSRFRIQHRVARKLRQGRVLIAGDAAHVHSPAGGQGMNTGIQDAVSLASALATALRTGDESELASWEEKRLKIAHSVVNTTDKMTKLALSQNPLTPLLREAILGLAGHVPAMGQAMARRMSEIDNR</sequence>
<dbReference type="EMBL" id="LT629690">
    <property type="protein sequence ID" value="SDG05402.1"/>
    <property type="molecule type" value="Genomic_DNA"/>
</dbReference>
<dbReference type="OrthoDB" id="9766816at2"/>
<gene>
    <name evidence="5" type="ORF">SAMN05444167_4117</name>
</gene>
<dbReference type="PANTHER" id="PTHR43004:SF19">
    <property type="entry name" value="BINDING MONOOXYGENASE, PUTATIVE (JCVI)-RELATED"/>
    <property type="match status" value="1"/>
</dbReference>
<dbReference type="RefSeq" id="WP_083346792.1">
    <property type="nucleotide sequence ID" value="NZ_LT629690.1"/>
</dbReference>
<dbReference type="Gene3D" id="3.50.50.60">
    <property type="entry name" value="FAD/NAD(P)-binding domain"/>
    <property type="match status" value="1"/>
</dbReference>
<reference evidence="5 6" key="1">
    <citation type="submission" date="2016-10" db="EMBL/GenBank/DDBJ databases">
        <authorList>
            <person name="de Groot N.N."/>
        </authorList>
    </citation>
    <scope>NUCLEOTIDE SEQUENCE [LARGE SCALE GENOMIC DNA]</scope>
    <source>
        <strain evidence="5 6">GAS232</strain>
    </source>
</reference>
<accession>A0A1G7R3Q3</accession>
<dbReference type="AlphaFoldDB" id="A0A1G7R3Q3"/>
<proteinExistence type="predicted"/>
<dbReference type="Pfam" id="PF01494">
    <property type="entry name" value="FAD_binding_3"/>
    <property type="match status" value="1"/>
</dbReference>
<dbReference type="GO" id="GO:0016709">
    <property type="term" value="F:oxidoreductase activity, acting on paired donors, with incorporation or reduction of molecular oxygen, NAD(P)H as one donor, and incorporation of one atom of oxygen"/>
    <property type="evidence" value="ECO:0007669"/>
    <property type="project" value="UniProtKB-ARBA"/>
</dbReference>
<dbReference type="Gene3D" id="3.30.70.2450">
    <property type="match status" value="1"/>
</dbReference>